<feature type="chain" id="PRO_5046715778" evidence="4">
    <location>
        <begin position="24"/>
        <end position="984"/>
    </location>
</feature>
<dbReference type="SUPFAM" id="SSF56935">
    <property type="entry name" value="Porins"/>
    <property type="match status" value="1"/>
</dbReference>
<keyword evidence="4" id="KW-0732">Signal</keyword>
<evidence type="ECO:0000256" key="3">
    <source>
        <dbReference type="ARBA" id="ARBA00023237"/>
    </source>
</evidence>
<dbReference type="InterPro" id="IPR008969">
    <property type="entry name" value="CarboxyPept-like_regulatory"/>
</dbReference>
<comment type="subcellular location">
    <subcellularLocation>
        <location evidence="1">Cell outer membrane</location>
    </subcellularLocation>
</comment>
<reference evidence="6" key="1">
    <citation type="journal article" date="2019" name="Int. J. Syst. Evol. Microbiol.">
        <title>The Global Catalogue of Microorganisms (GCM) 10K type strain sequencing project: providing services to taxonomists for standard genome sequencing and annotation.</title>
        <authorList>
            <consortium name="The Broad Institute Genomics Platform"/>
            <consortium name="The Broad Institute Genome Sequencing Center for Infectious Disease"/>
            <person name="Wu L."/>
            <person name="Ma J."/>
        </authorList>
    </citation>
    <scope>NUCLEOTIDE SEQUENCE [LARGE SCALE GENOMIC DNA]</scope>
    <source>
        <strain evidence="6">KCTC 52274</strain>
    </source>
</reference>
<organism evidence="5 6">
    <name type="scientific">Aquimarina rubra</name>
    <dbReference type="NCBI Taxonomy" id="1920033"/>
    <lineage>
        <taxon>Bacteria</taxon>
        <taxon>Pseudomonadati</taxon>
        <taxon>Bacteroidota</taxon>
        <taxon>Flavobacteriia</taxon>
        <taxon>Flavobacteriales</taxon>
        <taxon>Flavobacteriaceae</taxon>
        <taxon>Aquimarina</taxon>
    </lineage>
</organism>
<dbReference type="Gene3D" id="2.60.40.1120">
    <property type="entry name" value="Carboxypeptidase-like, regulatory domain"/>
    <property type="match status" value="1"/>
</dbReference>
<evidence type="ECO:0000313" key="6">
    <source>
        <dbReference type="Proteomes" id="UP001597319"/>
    </source>
</evidence>
<accession>A0ABW5LJ28</accession>
<dbReference type="Gene3D" id="2.40.170.20">
    <property type="entry name" value="TonB-dependent receptor, beta-barrel domain"/>
    <property type="match status" value="2"/>
</dbReference>
<evidence type="ECO:0000256" key="2">
    <source>
        <dbReference type="ARBA" id="ARBA00023136"/>
    </source>
</evidence>
<dbReference type="RefSeq" id="WP_378292964.1">
    <property type="nucleotide sequence ID" value="NZ_JBHULE010000019.1"/>
</dbReference>
<dbReference type="EMBL" id="JBHULE010000019">
    <property type="protein sequence ID" value="MFD2563497.1"/>
    <property type="molecule type" value="Genomic_DNA"/>
</dbReference>
<keyword evidence="5" id="KW-0675">Receptor</keyword>
<feature type="signal peptide" evidence="4">
    <location>
        <begin position="1"/>
        <end position="23"/>
    </location>
</feature>
<evidence type="ECO:0000256" key="1">
    <source>
        <dbReference type="ARBA" id="ARBA00004442"/>
    </source>
</evidence>
<dbReference type="Proteomes" id="UP001597319">
    <property type="component" value="Unassembled WGS sequence"/>
</dbReference>
<evidence type="ECO:0000256" key="4">
    <source>
        <dbReference type="SAM" id="SignalP"/>
    </source>
</evidence>
<keyword evidence="6" id="KW-1185">Reference proteome</keyword>
<sequence>MKVSQLKKNLFFFMIFLSSVAMSYAQQTGLKGKIVDASTNENLAQVLIAIEGTLVSSTTNTLGEFDFAGVQLPLGEQIAVISKDGYFAKRYPIVINEGSVLDLGVLGLDYDLNQEEVQLGTISLSDNELDDGDDDASANVSGLLQASRDVFLSAAAFDFSATFFRPRGLGNENAKVLINGIEMNKLNDGRPQWSNWGGLNDVQRNQEFSMGISANDYTFGDLAGSTNIIMRASQYRQGGRISYAASNRSYTGRMMASYSSGLMSNGWAYTISLARRMGNEGFIDGTLYDANSIFASVEKKINDKHSINVTSFYTPNRRGRSTAITEEVFNLKGRQYNPNWGYFDGEKKNSRVREIEEPVFMLNHYWNISDKTTLNTNVGYQTGKIGNSRLDNGGTDLVNFNGQETYTGAGASRDTNPIHQSYLPSSFLDDPNPTPLDFQNAFLAQQAFIRDGQLNWNQLIQANQLNTQQGLNATYILYEDRIDDTQWSFNSILNSQISDNITVNGAVNYRNLKSENFAEVIDLLGGTGFLDVDSFGTNIDNDVPVDLGFTPEELADRAQSDLRNRNRIVGVGDRYDYNFEIDADVISGFAQAQFKTNKIDFFLGGNVSQTTYQRTGLYENGYFPGEGRLGSFGKSDKLEFTNYGAKGGFTYKINGRNLIDVHGTYFTKAPTIRNSFANSRQNNRTIAQLIEAEPTIAGTQESEKVQSIDVGYILRTPKLKARLTGYYTKIEDATDISFFFTQAISGSDVGFVQEILTGIDKQHFGAEFGIEYQITPTIKLKGAAALGQFTYDNNPDLFLASTSSSFLGESITEGLQGTRYEGKSALKDYRIAGGPQNAAQLGFEYRDPNFWWFGTTANYFSNAYIDVSPFARTSNFNEDVDGLPFNDYDESIARDLLRQEQFDDYILVNAVGGKSWRVKDYYIGFFATINNIFDKQYQTGGFEQARNGNYRLALEESQRETPVFGPRYFYGFGTSYYLNVYVRF</sequence>
<keyword evidence="3" id="KW-0998">Cell outer membrane</keyword>
<proteinExistence type="predicted"/>
<evidence type="ECO:0000313" key="5">
    <source>
        <dbReference type="EMBL" id="MFD2563497.1"/>
    </source>
</evidence>
<comment type="caution">
    <text evidence="5">The sequence shown here is derived from an EMBL/GenBank/DDBJ whole genome shotgun (WGS) entry which is preliminary data.</text>
</comment>
<dbReference type="SUPFAM" id="SSF49464">
    <property type="entry name" value="Carboxypeptidase regulatory domain-like"/>
    <property type="match status" value="1"/>
</dbReference>
<name>A0ABW5LJ28_9FLAO</name>
<keyword evidence="2" id="KW-0472">Membrane</keyword>
<protein>
    <submittedName>
        <fullName evidence="5">TonB-dependent receptor</fullName>
    </submittedName>
</protein>
<dbReference type="InterPro" id="IPR036942">
    <property type="entry name" value="Beta-barrel_TonB_sf"/>
</dbReference>
<gene>
    <name evidence="5" type="ORF">ACFSR1_12530</name>
</gene>